<evidence type="ECO:0000313" key="2">
    <source>
        <dbReference type="Proteomes" id="UP001202244"/>
    </source>
</evidence>
<proteinExistence type="predicted"/>
<organism evidence="1 2">
    <name type="scientific">Streptomyces tubbatahanensis</name>
    <dbReference type="NCBI Taxonomy" id="2923272"/>
    <lineage>
        <taxon>Bacteria</taxon>
        <taxon>Bacillati</taxon>
        <taxon>Actinomycetota</taxon>
        <taxon>Actinomycetes</taxon>
        <taxon>Kitasatosporales</taxon>
        <taxon>Streptomycetaceae</taxon>
        <taxon>Streptomyces</taxon>
    </lineage>
</organism>
<accession>A0ABY3XX94</accession>
<name>A0ABY3XX94_9ACTN</name>
<gene>
    <name evidence="1" type="ORF">MMF93_23665</name>
</gene>
<reference evidence="1 2" key="1">
    <citation type="journal article" date="2023" name="Microbiol. Spectr.">
        <title>Synergy between Genome Mining, Metabolomics, and Bioinformatics Uncovers Antibacterial Chlorinated Carbazole Alkaloids and Their Biosynthetic Gene Cluster from Streptomyces tubbatahanensis sp. nov., a Novel Actinomycete Isolated from Sulu Sea, Philippines.</title>
        <authorList>
            <person name="Tenebro C.P."/>
            <person name="Trono D.J.V.L."/>
            <person name="Balida L.A.P."/>
            <person name="Bayog L.K.A."/>
            <person name="Bruna J.R."/>
            <person name="Sabido E.M."/>
            <person name="Caspe D.P.C."/>
            <person name="de Los Santos E.L.C."/>
            <person name="Saludes J.P."/>
            <person name="Dalisay D.S."/>
        </authorList>
    </citation>
    <scope>NUCLEOTIDE SEQUENCE [LARGE SCALE GENOMIC DNA]</scope>
    <source>
        <strain evidence="1 2">DSD3025</strain>
    </source>
</reference>
<dbReference type="EMBL" id="CP093846">
    <property type="protein sequence ID" value="UNS99124.1"/>
    <property type="molecule type" value="Genomic_DNA"/>
</dbReference>
<protein>
    <submittedName>
        <fullName evidence="1">Uncharacterized protein</fullName>
    </submittedName>
</protein>
<dbReference type="Proteomes" id="UP001202244">
    <property type="component" value="Chromosome"/>
</dbReference>
<keyword evidence="2" id="KW-1185">Reference proteome</keyword>
<sequence>MPDNTVSTPIAAPVTADPHHDALPQLVVERLGHDADDAGAALFTFTAGPVPGVEPAFA</sequence>
<evidence type="ECO:0000313" key="1">
    <source>
        <dbReference type="EMBL" id="UNS99124.1"/>
    </source>
</evidence>
<dbReference type="RefSeq" id="WP_242754613.1">
    <property type="nucleotide sequence ID" value="NZ_CP093846.1"/>
</dbReference>